<evidence type="ECO:0000256" key="4">
    <source>
        <dbReference type="ARBA" id="ARBA00022989"/>
    </source>
</evidence>
<dbReference type="InterPro" id="IPR050569">
    <property type="entry name" value="TAAR"/>
</dbReference>
<keyword evidence="6 10" id="KW-0472">Membrane</keyword>
<comment type="caution">
    <text evidence="13">The sequence shown here is derived from an EMBL/GenBank/DDBJ whole genome shotgun (WGS) entry which is preliminary data.</text>
</comment>
<keyword evidence="4 10" id="KW-1133">Transmembrane helix</keyword>
<evidence type="ECO:0000256" key="3">
    <source>
        <dbReference type="ARBA" id="ARBA00022692"/>
    </source>
</evidence>
<dbReference type="Pfam" id="PF00001">
    <property type="entry name" value="7tm_1"/>
    <property type="match status" value="1"/>
</dbReference>
<accession>A0A2B4S173</accession>
<feature type="transmembrane region" description="Helical" evidence="10">
    <location>
        <begin position="526"/>
        <end position="545"/>
    </location>
</feature>
<name>A0A2B4S173_STYPI</name>
<evidence type="ECO:0000256" key="8">
    <source>
        <dbReference type="ARBA" id="ARBA00023224"/>
    </source>
</evidence>
<comment type="similarity">
    <text evidence="9">Belongs to the G-protein coupled receptor 1 family.</text>
</comment>
<dbReference type="PROSITE" id="PS50262">
    <property type="entry name" value="G_PROTEIN_RECEP_F1_2"/>
    <property type="match status" value="1"/>
</dbReference>
<dbReference type="PANTHER" id="PTHR24249:SF372">
    <property type="entry name" value="G-PROTEIN COUPLED RECEPTORS FAMILY 1 PROFILE DOMAIN-CONTAINING PROTEIN"/>
    <property type="match status" value="1"/>
</dbReference>
<evidence type="ECO:0000256" key="5">
    <source>
        <dbReference type="ARBA" id="ARBA00023040"/>
    </source>
</evidence>
<gene>
    <name evidence="13" type="primary">Hrh2</name>
    <name evidence="13" type="ORF">AWC38_SpisGene10950</name>
</gene>
<feature type="transmembrane region" description="Helical" evidence="10">
    <location>
        <begin position="388"/>
        <end position="410"/>
    </location>
</feature>
<reference evidence="14" key="1">
    <citation type="journal article" date="2017" name="bioRxiv">
        <title>Comparative analysis of the genomes of Stylophora pistillata and Acropora digitifera provides evidence for extensive differences between species of corals.</title>
        <authorList>
            <person name="Voolstra C.R."/>
            <person name="Li Y."/>
            <person name="Liew Y.J."/>
            <person name="Baumgarten S."/>
            <person name="Zoccola D."/>
            <person name="Flot J.-F."/>
            <person name="Tambutte S."/>
            <person name="Allemand D."/>
            <person name="Aranda M."/>
        </authorList>
    </citation>
    <scope>NUCLEOTIDE SEQUENCE [LARGE SCALE GENOMIC DNA]</scope>
</reference>
<dbReference type="PANTHER" id="PTHR24249">
    <property type="entry name" value="HISTAMINE RECEPTOR-RELATED G-PROTEIN COUPLED RECEPTOR"/>
    <property type="match status" value="1"/>
</dbReference>
<feature type="transmembrane region" description="Helical" evidence="10">
    <location>
        <begin position="480"/>
        <end position="506"/>
    </location>
</feature>
<evidence type="ECO:0000256" key="1">
    <source>
        <dbReference type="ARBA" id="ARBA00004651"/>
    </source>
</evidence>
<evidence type="ECO:0000259" key="11">
    <source>
        <dbReference type="PROSITE" id="PS50262"/>
    </source>
</evidence>
<dbReference type="InterPro" id="IPR017452">
    <property type="entry name" value="GPCR_Rhodpsn_7TM"/>
</dbReference>
<evidence type="ECO:0000256" key="10">
    <source>
        <dbReference type="SAM" id="Phobius"/>
    </source>
</evidence>
<dbReference type="SUPFAM" id="SSF56672">
    <property type="entry name" value="DNA/RNA polymerases"/>
    <property type="match status" value="1"/>
</dbReference>
<dbReference type="InterPro" id="IPR000477">
    <property type="entry name" value="RT_dom"/>
</dbReference>
<feature type="domain" description="G-protein coupled receptors family 1 profile" evidence="11">
    <location>
        <begin position="283"/>
        <end position="545"/>
    </location>
</feature>
<dbReference type="SMART" id="SM01381">
    <property type="entry name" value="7TM_GPCR_Srsx"/>
    <property type="match status" value="1"/>
</dbReference>
<dbReference type="Proteomes" id="UP000225706">
    <property type="component" value="Unassembled WGS sequence"/>
</dbReference>
<keyword evidence="5 9" id="KW-0297">G-protein coupled receptor</keyword>
<sequence>MSGPSGEPKGPTALLSALRRVRFPLDYIANYRPISLLRIPSKLLEHQVCNIIDEHLSNSSLKSSSQWGFTKGLSSEGMLLKMTDTWKMNMDKGMIVGAIFIDFKKAFDSISHNILSLKLQAIGLSGNLHEWLMDYLKDRFQYTVVNDHPSNLDEVKYGVPQGSLLGPRLYTIYVNDLPNAITSGDSFMYADDTTLYCVGKNFDQLRNRPSRTGGLQVEIPRVNYKVGKESAQYRGPVIWNFIARLANFNVNIQKDSFKNILRSSEFIFLAVLSCISGVLSIAGNTVVLIAIFRTKSLHTISNYFIASLAAADLMVGILLNPILATKAVIFSYLDPERPLKGSAFDKVEDFVWIQAVVATTFGLTAISVDRYIAVKFGFRYESLITPKFCLMATASVWLGSFVFASVRLFLDKPQELSTLWLVMGVITCIFPSLIITFCYMSIFREAKQQIQKIKQETSLAAERQQTRRNNPARVSHTKTAFTVAIVIVLFIILWVPSLATAAIQFRLSGSDKPKDRAALKRLEREVWMWVSLVAYLSSASNPWVYSIRSKEFRTACKKIFNCFGSHSRVEHLSVTASVLSVGL</sequence>
<evidence type="ECO:0000256" key="9">
    <source>
        <dbReference type="RuleBase" id="RU000688"/>
    </source>
</evidence>
<dbReference type="Gene3D" id="1.20.1070.10">
    <property type="entry name" value="Rhodopsin 7-helix transmembrane proteins"/>
    <property type="match status" value="1"/>
</dbReference>
<keyword evidence="7 9" id="KW-0675">Receptor</keyword>
<dbReference type="PROSITE" id="PS50878">
    <property type="entry name" value="RT_POL"/>
    <property type="match status" value="1"/>
</dbReference>
<dbReference type="GO" id="GO:0005886">
    <property type="term" value="C:plasma membrane"/>
    <property type="evidence" value="ECO:0007669"/>
    <property type="project" value="UniProtKB-SubCell"/>
</dbReference>
<dbReference type="GO" id="GO:0004930">
    <property type="term" value="F:G protein-coupled receptor activity"/>
    <property type="evidence" value="ECO:0007669"/>
    <property type="project" value="UniProtKB-KW"/>
</dbReference>
<dbReference type="InterPro" id="IPR043502">
    <property type="entry name" value="DNA/RNA_pol_sf"/>
</dbReference>
<keyword evidence="14" id="KW-1185">Reference proteome</keyword>
<protein>
    <submittedName>
        <fullName evidence="13">Histamine H2 receptor</fullName>
    </submittedName>
</protein>
<keyword evidence="3 9" id="KW-0812">Transmembrane</keyword>
<dbReference type="AlphaFoldDB" id="A0A2B4S173"/>
<keyword evidence="8 9" id="KW-0807">Transducer</keyword>
<feature type="transmembrane region" description="Helical" evidence="10">
    <location>
        <begin position="350"/>
        <end position="368"/>
    </location>
</feature>
<dbReference type="OrthoDB" id="10042731at2759"/>
<evidence type="ECO:0000313" key="13">
    <source>
        <dbReference type="EMBL" id="PFX24434.1"/>
    </source>
</evidence>
<keyword evidence="2" id="KW-1003">Cell membrane</keyword>
<dbReference type="Pfam" id="PF00078">
    <property type="entry name" value="RVT_1"/>
    <property type="match status" value="1"/>
</dbReference>
<dbReference type="InterPro" id="IPR000276">
    <property type="entry name" value="GPCR_Rhodpsn"/>
</dbReference>
<dbReference type="PRINTS" id="PR00237">
    <property type="entry name" value="GPCRRHODOPSN"/>
</dbReference>
<feature type="domain" description="Reverse transcriptase" evidence="12">
    <location>
        <begin position="1"/>
        <end position="238"/>
    </location>
</feature>
<evidence type="ECO:0000313" key="14">
    <source>
        <dbReference type="Proteomes" id="UP000225706"/>
    </source>
</evidence>
<feature type="transmembrane region" description="Helical" evidence="10">
    <location>
        <begin position="303"/>
        <end position="330"/>
    </location>
</feature>
<comment type="subcellular location">
    <subcellularLocation>
        <location evidence="1">Cell membrane</location>
        <topology evidence="1">Multi-pass membrane protein</topology>
    </subcellularLocation>
</comment>
<evidence type="ECO:0000256" key="7">
    <source>
        <dbReference type="ARBA" id="ARBA00023170"/>
    </source>
</evidence>
<evidence type="ECO:0000259" key="12">
    <source>
        <dbReference type="PROSITE" id="PS50878"/>
    </source>
</evidence>
<dbReference type="CDD" id="cd00637">
    <property type="entry name" value="7tm_classA_rhodopsin-like"/>
    <property type="match status" value="1"/>
</dbReference>
<dbReference type="PROSITE" id="PS00237">
    <property type="entry name" value="G_PROTEIN_RECEP_F1_1"/>
    <property type="match status" value="1"/>
</dbReference>
<dbReference type="SUPFAM" id="SSF81321">
    <property type="entry name" value="Family A G protein-coupled receptor-like"/>
    <property type="match status" value="1"/>
</dbReference>
<evidence type="ECO:0000256" key="6">
    <source>
        <dbReference type="ARBA" id="ARBA00023136"/>
    </source>
</evidence>
<feature type="transmembrane region" description="Helical" evidence="10">
    <location>
        <begin position="416"/>
        <end position="442"/>
    </location>
</feature>
<evidence type="ECO:0000256" key="2">
    <source>
        <dbReference type="ARBA" id="ARBA00022475"/>
    </source>
</evidence>
<organism evidence="13 14">
    <name type="scientific">Stylophora pistillata</name>
    <name type="common">Smooth cauliflower coral</name>
    <dbReference type="NCBI Taxonomy" id="50429"/>
    <lineage>
        <taxon>Eukaryota</taxon>
        <taxon>Metazoa</taxon>
        <taxon>Cnidaria</taxon>
        <taxon>Anthozoa</taxon>
        <taxon>Hexacorallia</taxon>
        <taxon>Scleractinia</taxon>
        <taxon>Astrocoeniina</taxon>
        <taxon>Pocilloporidae</taxon>
        <taxon>Stylophora</taxon>
    </lineage>
</organism>
<dbReference type="EMBL" id="LSMT01000176">
    <property type="protein sequence ID" value="PFX24434.1"/>
    <property type="molecule type" value="Genomic_DNA"/>
</dbReference>
<feature type="transmembrane region" description="Helical" evidence="10">
    <location>
        <begin position="266"/>
        <end position="291"/>
    </location>
</feature>
<proteinExistence type="inferred from homology"/>